<organism evidence="7 8">
    <name type="scientific">Collimonas fungivorans (strain Ter331)</name>
    <dbReference type="NCBI Taxonomy" id="1005048"/>
    <lineage>
        <taxon>Bacteria</taxon>
        <taxon>Pseudomonadati</taxon>
        <taxon>Pseudomonadota</taxon>
        <taxon>Betaproteobacteria</taxon>
        <taxon>Burkholderiales</taxon>
        <taxon>Oxalobacteraceae</taxon>
        <taxon>Collimonas</taxon>
    </lineage>
</organism>
<dbReference type="Pfam" id="PF02826">
    <property type="entry name" value="2-Hacid_dh_C"/>
    <property type="match status" value="1"/>
</dbReference>
<protein>
    <submittedName>
        <fullName evidence="7">D-3-phosphoglycerate dehydrogenase</fullName>
        <ecNumber evidence="7">1.1.1.95</ecNumber>
    </submittedName>
</protein>
<evidence type="ECO:0000313" key="7">
    <source>
        <dbReference type="EMBL" id="AEK63481.1"/>
    </source>
</evidence>
<dbReference type="GO" id="GO:0051287">
    <property type="term" value="F:NAD binding"/>
    <property type="evidence" value="ECO:0007669"/>
    <property type="project" value="InterPro"/>
</dbReference>
<dbReference type="EMBL" id="CP002745">
    <property type="protein sequence ID" value="AEK63481.1"/>
    <property type="molecule type" value="Genomic_DNA"/>
</dbReference>
<reference evidence="7 8" key="5">
    <citation type="journal article" date="2011" name="ISME J.">
        <title>Dual transcriptional profiling of a bacterial/fungal confrontation: Collimonas fungivorans versus Aspergillus niger.</title>
        <authorList>
            <person name="Mela F."/>
            <person name="Fritsche K."/>
            <person name="de Boer W."/>
            <person name="van Veen J.A."/>
            <person name="de Graaff L.H."/>
            <person name="van den Berg M."/>
            <person name="Leveau J.H."/>
        </authorList>
    </citation>
    <scope>NUCLEOTIDE SEQUENCE [LARGE SCALE GENOMIC DNA]</scope>
    <source>
        <strain evidence="7 8">Ter331</strain>
    </source>
</reference>
<dbReference type="KEGG" id="cfu:CFU_3657"/>
<comment type="similarity">
    <text evidence="4">Belongs to the D-isomer specific 2-hydroxyacid dehydrogenase family.</text>
</comment>
<dbReference type="GO" id="GO:0030267">
    <property type="term" value="F:glyoxylate reductase (NADPH) activity"/>
    <property type="evidence" value="ECO:0007669"/>
    <property type="project" value="TreeGrafter"/>
</dbReference>
<keyword evidence="1" id="KW-0521">NADP</keyword>
<gene>
    <name evidence="7" type="ordered locus">CFU_3657</name>
</gene>
<dbReference type="CDD" id="cd12156">
    <property type="entry name" value="HPPR"/>
    <property type="match status" value="1"/>
</dbReference>
<reference evidence="7 8" key="3">
    <citation type="journal article" date="2008" name="FEMS Microbiol. Ecol.">
        <title>Identification and characterization of genes underlying chitinolysis in Collimonas fungivorans Ter331.</title>
        <authorList>
            <person name="Fritsche K."/>
            <person name="de Boer W."/>
            <person name="Gerards S."/>
            <person name="van den Berg M."/>
            <person name="van Veen J.A."/>
            <person name="Leveau J.H."/>
        </authorList>
    </citation>
    <scope>NUCLEOTIDE SEQUENCE [LARGE SCALE GENOMIC DNA]</scope>
    <source>
        <strain evidence="7 8">Ter331</strain>
    </source>
</reference>
<dbReference type="GO" id="GO:0005829">
    <property type="term" value="C:cytosol"/>
    <property type="evidence" value="ECO:0007669"/>
    <property type="project" value="TreeGrafter"/>
</dbReference>
<feature type="domain" description="D-isomer specific 2-hydroxyacid dehydrogenase NAD-binding" evidence="6">
    <location>
        <begin position="113"/>
        <end position="284"/>
    </location>
</feature>
<sequence length="315" mass="33065">MPRPPMLPTLLILNPLSDQGLQRIGQDFQIVYAPTAEQRGAAIASHADAIRAVLTIGSIGLHANEIAALPKLELVCALGAGFENIDVAAARERGITVSNGAGTNDACVADHAMGLLLATVRGIPQLGVALHQGIWRDALPLPPSVSGKRLGIIGLGTIGKQIARRAAGFDMTIGYHNRSVRSETPFAYFASVLELAQWADFLVVATPGGAATRHLINRPVLDALGPQGFIVNIARGSVIDTAALALALREGRVAGAGLDVYESEPLPPAELLDLPNAVLTPHVAGWSPESVAETVRLFLENARRHFSGQAVLTPI</sequence>
<keyword evidence="3" id="KW-0520">NAD</keyword>
<dbReference type="PANTHER" id="PTHR10996">
    <property type="entry name" value="2-HYDROXYACID DEHYDROGENASE-RELATED"/>
    <property type="match status" value="1"/>
</dbReference>
<accession>G0AAV7</accession>
<evidence type="ECO:0000256" key="4">
    <source>
        <dbReference type="RuleBase" id="RU003719"/>
    </source>
</evidence>
<evidence type="ECO:0000259" key="5">
    <source>
        <dbReference type="Pfam" id="PF00389"/>
    </source>
</evidence>
<dbReference type="STRING" id="1005048.CFU_3657"/>
<reference evidence="7 8" key="4">
    <citation type="journal article" date="2010" name="Environ. Microbiol.">
        <title>The bacterial genus Collimonas: mycophagy, weathering and other adaptive solutions to life in oligotrophic soil environments.</title>
        <authorList>
            <person name="Leveau J.H."/>
            <person name="Uroz S."/>
            <person name="de Boer W."/>
        </authorList>
    </citation>
    <scope>NUCLEOTIDE SEQUENCE [LARGE SCALE GENOMIC DNA]</scope>
    <source>
        <strain evidence="7 8">Ter331</strain>
    </source>
</reference>
<keyword evidence="2 4" id="KW-0560">Oxidoreductase</keyword>
<dbReference type="InterPro" id="IPR050223">
    <property type="entry name" value="D-isomer_2-hydroxyacid_DH"/>
</dbReference>
<reference evidence="7 8" key="1">
    <citation type="journal article" date="2004" name="Environ. Microbiol.">
        <title>Phylogeny-function analysis of (meta)genomic libraries: screening for expression of ribosomal RNA genes by large-insert library fluorescent in situ hybridization (LIL-FISH).</title>
        <authorList>
            <person name="Leveau J.H."/>
            <person name="Gerards S."/>
            <person name="de Boer W."/>
            <person name="van Veen J.A."/>
        </authorList>
    </citation>
    <scope>NUCLEOTIDE SEQUENCE [LARGE SCALE GENOMIC DNA]</scope>
    <source>
        <strain evidence="7 8">Ter331</strain>
    </source>
</reference>
<evidence type="ECO:0000256" key="2">
    <source>
        <dbReference type="ARBA" id="ARBA00023002"/>
    </source>
</evidence>
<feature type="domain" description="D-isomer specific 2-hydroxyacid dehydrogenase catalytic" evidence="5">
    <location>
        <begin position="11"/>
        <end position="312"/>
    </location>
</feature>
<dbReference type="InterPro" id="IPR036291">
    <property type="entry name" value="NAD(P)-bd_dom_sf"/>
</dbReference>
<dbReference type="InterPro" id="IPR006140">
    <property type="entry name" value="D-isomer_DH_NAD-bd"/>
</dbReference>
<dbReference type="HOGENOM" id="CLU_019796_1_2_4"/>
<reference evidence="8" key="6">
    <citation type="submission" date="2011-05" db="EMBL/GenBank/DDBJ databases">
        <title>Complete sequence of Collimonas fungivorans Ter331.</title>
        <authorList>
            <person name="Leveau J.H."/>
        </authorList>
    </citation>
    <scope>NUCLEOTIDE SEQUENCE [LARGE SCALE GENOMIC DNA]</scope>
    <source>
        <strain evidence="8">Ter331</strain>
    </source>
</reference>
<evidence type="ECO:0000313" key="8">
    <source>
        <dbReference type="Proteomes" id="UP000008392"/>
    </source>
</evidence>
<dbReference type="PANTHER" id="PTHR10996:SF178">
    <property type="entry name" value="2-HYDROXYACID DEHYDROGENASE YGL185C-RELATED"/>
    <property type="match status" value="1"/>
</dbReference>
<dbReference type="Pfam" id="PF00389">
    <property type="entry name" value="2-Hacid_dh"/>
    <property type="match status" value="1"/>
</dbReference>
<dbReference type="Gene3D" id="3.40.50.720">
    <property type="entry name" value="NAD(P)-binding Rossmann-like Domain"/>
    <property type="match status" value="2"/>
</dbReference>
<dbReference type="FunFam" id="3.40.50.720:FF:000213">
    <property type="entry name" value="Putative 2-hydroxyacid dehydrogenase"/>
    <property type="match status" value="1"/>
</dbReference>
<dbReference type="Proteomes" id="UP000008392">
    <property type="component" value="Chromosome"/>
</dbReference>
<keyword evidence="8" id="KW-1185">Reference proteome</keyword>
<dbReference type="eggNOG" id="COG1052">
    <property type="taxonomic scope" value="Bacteria"/>
</dbReference>
<reference evidence="7 8" key="2">
    <citation type="journal article" date="2006" name="J. Microbiol. Methods">
        <title>Genomic flank-sequencing of plasposon insertion sites for rapid identification of functional genes.</title>
        <authorList>
            <person name="Leveau J.H."/>
            <person name="Gerards S."/>
            <person name="Fritsche K."/>
            <person name="Zondag G."/>
            <person name="van Veen J.A."/>
        </authorList>
    </citation>
    <scope>NUCLEOTIDE SEQUENCE [LARGE SCALE GENOMIC DNA]</scope>
    <source>
        <strain evidence="7 8">Ter331</strain>
    </source>
</reference>
<evidence type="ECO:0000256" key="1">
    <source>
        <dbReference type="ARBA" id="ARBA00022857"/>
    </source>
</evidence>
<name>G0AAV7_COLFT</name>
<dbReference type="GO" id="GO:0016618">
    <property type="term" value="F:hydroxypyruvate reductase [NAD(P)H] activity"/>
    <property type="evidence" value="ECO:0007669"/>
    <property type="project" value="TreeGrafter"/>
</dbReference>
<dbReference type="GO" id="GO:0004617">
    <property type="term" value="F:phosphoglycerate dehydrogenase activity"/>
    <property type="evidence" value="ECO:0007669"/>
    <property type="project" value="UniProtKB-EC"/>
</dbReference>
<dbReference type="AlphaFoldDB" id="G0AAV7"/>
<dbReference type="EC" id="1.1.1.95" evidence="7"/>
<dbReference type="SUPFAM" id="SSF51735">
    <property type="entry name" value="NAD(P)-binding Rossmann-fold domains"/>
    <property type="match status" value="1"/>
</dbReference>
<evidence type="ECO:0000259" key="6">
    <source>
        <dbReference type="Pfam" id="PF02826"/>
    </source>
</evidence>
<dbReference type="SUPFAM" id="SSF52283">
    <property type="entry name" value="Formate/glycerate dehydrogenase catalytic domain-like"/>
    <property type="match status" value="1"/>
</dbReference>
<evidence type="ECO:0000256" key="3">
    <source>
        <dbReference type="ARBA" id="ARBA00023027"/>
    </source>
</evidence>
<dbReference type="InterPro" id="IPR006139">
    <property type="entry name" value="D-isomer_2_OHA_DH_cat_dom"/>
</dbReference>
<proteinExistence type="inferred from homology"/>